<evidence type="ECO:0000313" key="2">
    <source>
        <dbReference type="EMBL" id="CAI4218472.1"/>
    </source>
</evidence>
<organism evidence="2 3">
    <name type="scientific">Parascedosporium putredinis</name>
    <dbReference type="NCBI Taxonomy" id="1442378"/>
    <lineage>
        <taxon>Eukaryota</taxon>
        <taxon>Fungi</taxon>
        <taxon>Dikarya</taxon>
        <taxon>Ascomycota</taxon>
        <taxon>Pezizomycotina</taxon>
        <taxon>Sordariomycetes</taxon>
        <taxon>Hypocreomycetidae</taxon>
        <taxon>Microascales</taxon>
        <taxon>Microascaceae</taxon>
        <taxon>Parascedosporium</taxon>
    </lineage>
</organism>
<feature type="region of interest" description="Disordered" evidence="1">
    <location>
        <begin position="121"/>
        <end position="172"/>
    </location>
</feature>
<dbReference type="AlphaFoldDB" id="A0A9P1MEM6"/>
<proteinExistence type="predicted"/>
<dbReference type="Proteomes" id="UP000838763">
    <property type="component" value="Unassembled WGS sequence"/>
</dbReference>
<evidence type="ECO:0000313" key="3">
    <source>
        <dbReference type="Proteomes" id="UP000838763"/>
    </source>
</evidence>
<feature type="region of interest" description="Disordered" evidence="1">
    <location>
        <begin position="1"/>
        <end position="45"/>
    </location>
</feature>
<dbReference type="EMBL" id="CALLCH030000018">
    <property type="protein sequence ID" value="CAI4218472.1"/>
    <property type="molecule type" value="Genomic_DNA"/>
</dbReference>
<sequence length="292" mass="32250">MPFQTPSDHLPYAHQTPQTMGVYSPSNDASSAEPAHSMMRQSSMPHSYSMAFDNRERLLDTEDSIDGVVPTATGDAKRLNEWFLVEEFVGAGVKPTTHYRKDAARKPNHGEVVDRPCEYAQRQRRRRMHHPENRKLSGRAMSGRKGGYASSQGHRRRRAEEQTQQHHAHVVESSPAYALAPPPWAEMGAAPEMLGALELAMKPDLREPLTPDSGQLSYAMLPSSHPAMVVECAPVLTPYYTPPFIHGSGFDITDVSGVYTGGNVFANFGVRAFQAITDDEGCDRRQFSAAGI</sequence>
<reference evidence="2" key="1">
    <citation type="submission" date="2022-11" db="EMBL/GenBank/DDBJ databases">
        <authorList>
            <person name="Scott C."/>
            <person name="Bruce N."/>
        </authorList>
    </citation>
    <scope>NUCLEOTIDE SEQUENCE</scope>
</reference>
<evidence type="ECO:0000256" key="1">
    <source>
        <dbReference type="SAM" id="MobiDB-lite"/>
    </source>
</evidence>
<name>A0A9P1MEM6_9PEZI</name>
<comment type="caution">
    <text evidence="2">The sequence shown here is derived from an EMBL/GenBank/DDBJ whole genome shotgun (WGS) entry which is preliminary data.</text>
</comment>
<keyword evidence="3" id="KW-1185">Reference proteome</keyword>
<dbReference type="OrthoDB" id="5954824at2759"/>
<protein>
    <submittedName>
        <fullName evidence="2">Uncharacterized protein</fullName>
    </submittedName>
</protein>
<feature type="compositionally biased region" description="Polar residues" evidence="1">
    <location>
        <begin position="15"/>
        <end position="30"/>
    </location>
</feature>
<accession>A0A9P1MEM6</accession>
<gene>
    <name evidence="2" type="ORF">PPNO1_LOCUS8053</name>
</gene>